<dbReference type="InterPro" id="IPR028082">
    <property type="entry name" value="Peripla_BP_I"/>
</dbReference>
<protein>
    <submittedName>
        <fullName evidence="6">ABC transporter substrate-binding protein</fullName>
    </submittedName>
</protein>
<name>A0A2R4VVZ1_9PROT</name>
<dbReference type="KEGG" id="ahu:A6A40_26765"/>
<proteinExistence type="inferred from homology"/>
<dbReference type="CDD" id="cd19979">
    <property type="entry name" value="PBP1_ABC_ligand_binding-like"/>
    <property type="match status" value="1"/>
</dbReference>
<dbReference type="GO" id="GO:0006865">
    <property type="term" value="P:amino acid transport"/>
    <property type="evidence" value="ECO:0007669"/>
    <property type="project" value="UniProtKB-KW"/>
</dbReference>
<dbReference type="Proteomes" id="UP000077405">
    <property type="component" value="Plasmid pYZ5"/>
</dbReference>
<dbReference type="Pfam" id="PF13458">
    <property type="entry name" value="Peripla_BP_6"/>
    <property type="match status" value="1"/>
</dbReference>
<dbReference type="RefSeq" id="WP_108548842.1">
    <property type="nucleotide sequence ID" value="NZ_CP028906.1"/>
</dbReference>
<evidence type="ECO:0000313" key="7">
    <source>
        <dbReference type="Proteomes" id="UP000077405"/>
    </source>
</evidence>
<feature type="domain" description="Leucine-binding protein" evidence="5">
    <location>
        <begin position="52"/>
        <end position="370"/>
    </location>
</feature>
<dbReference type="InterPro" id="IPR028081">
    <property type="entry name" value="Leu-bd"/>
</dbReference>
<accession>A0A2R4VVZ1</accession>
<dbReference type="PANTHER" id="PTHR30483:SF6">
    <property type="entry name" value="PERIPLASMIC BINDING PROTEIN OF ABC TRANSPORTER FOR NATURAL AMINO ACIDS"/>
    <property type="match status" value="1"/>
</dbReference>
<evidence type="ECO:0000256" key="2">
    <source>
        <dbReference type="ARBA" id="ARBA00022729"/>
    </source>
</evidence>
<keyword evidence="6" id="KW-0614">Plasmid</keyword>
<feature type="signal peptide" evidence="4">
    <location>
        <begin position="1"/>
        <end position="26"/>
    </location>
</feature>
<keyword evidence="7" id="KW-1185">Reference proteome</keyword>
<feature type="chain" id="PRO_5015324435" evidence="4">
    <location>
        <begin position="27"/>
        <end position="403"/>
    </location>
</feature>
<keyword evidence="3" id="KW-0029">Amino-acid transport</keyword>
<geneLocation type="plasmid" evidence="6 7">
    <name>pYZ5</name>
</geneLocation>
<evidence type="ECO:0000256" key="4">
    <source>
        <dbReference type="SAM" id="SignalP"/>
    </source>
</evidence>
<sequence>MFAAATRLLKPALLLLALAWAASAAAAEAVGPATGQDPVILALDGEFGLTNSTSAEAIERGILTAIDDINRGGGVLGGRPLALITREHRSISARGIKNIRELATIPDLIAVFGGRFSPVVIEQLPVLQQTRTLFLAPWSSADGIVDNGMEPNYIFRLSLRDGLAMPFLLTRAADRGLTRVGLLLTNTAWGRSNLEAAKRHLAGRDSPAMVGTAWYNWRDRSLIDKYEGLAAAGAQAILLVANDDEAAVLVREVAALPPGRRLPILSHWGVTGGDFTGQAGPALQEVDFSVIQTVSPFRIPPERLAPVLETAGRLFGIHRPEDIVSPVGFLHAYDLTRILALAIDRAGTTDRAAVRDALEQVGPYRGVIRDFERPFAPGRHEALGPQDLLMARFRADGVLVPVE</sequence>
<dbReference type="OrthoDB" id="9768099at2"/>
<organism evidence="6 7">
    <name type="scientific">Azospirillum humicireducens</name>
    <dbReference type="NCBI Taxonomy" id="1226968"/>
    <lineage>
        <taxon>Bacteria</taxon>
        <taxon>Pseudomonadati</taxon>
        <taxon>Pseudomonadota</taxon>
        <taxon>Alphaproteobacteria</taxon>
        <taxon>Rhodospirillales</taxon>
        <taxon>Azospirillaceae</taxon>
        <taxon>Azospirillum</taxon>
    </lineage>
</organism>
<evidence type="ECO:0000313" key="6">
    <source>
        <dbReference type="EMBL" id="AWB08587.1"/>
    </source>
</evidence>
<dbReference type="AlphaFoldDB" id="A0A2R4VVZ1"/>
<reference evidence="6 7" key="1">
    <citation type="submission" date="2018-04" db="EMBL/GenBank/DDBJ databases">
        <title>Complete genome sequence of the nitrogen-fixing bacterium Azospirillum humicireducens type strain SgZ-5.</title>
        <authorList>
            <person name="Yu Z."/>
        </authorList>
    </citation>
    <scope>NUCLEOTIDE SEQUENCE [LARGE SCALE GENOMIC DNA]</scope>
    <source>
        <strain evidence="6 7">SgZ-5</strain>
        <plasmid evidence="6 7">pYZ5</plasmid>
    </source>
</reference>
<dbReference type="SUPFAM" id="SSF53822">
    <property type="entry name" value="Periplasmic binding protein-like I"/>
    <property type="match status" value="1"/>
</dbReference>
<dbReference type="PANTHER" id="PTHR30483">
    <property type="entry name" value="LEUCINE-SPECIFIC-BINDING PROTEIN"/>
    <property type="match status" value="1"/>
</dbReference>
<keyword evidence="2 4" id="KW-0732">Signal</keyword>
<comment type="similarity">
    <text evidence="1">Belongs to the leucine-binding protein family.</text>
</comment>
<evidence type="ECO:0000256" key="1">
    <source>
        <dbReference type="ARBA" id="ARBA00010062"/>
    </source>
</evidence>
<dbReference type="Gene3D" id="3.40.50.2300">
    <property type="match status" value="2"/>
</dbReference>
<evidence type="ECO:0000256" key="3">
    <source>
        <dbReference type="ARBA" id="ARBA00022970"/>
    </source>
</evidence>
<dbReference type="InterPro" id="IPR051010">
    <property type="entry name" value="BCAA_transport"/>
</dbReference>
<keyword evidence="3" id="KW-0813">Transport</keyword>
<dbReference type="EMBL" id="CP028906">
    <property type="protein sequence ID" value="AWB08587.1"/>
    <property type="molecule type" value="Genomic_DNA"/>
</dbReference>
<gene>
    <name evidence="6" type="ORF">A6A40_26765</name>
</gene>
<evidence type="ECO:0000259" key="5">
    <source>
        <dbReference type="Pfam" id="PF13458"/>
    </source>
</evidence>